<organism evidence="2 3">
    <name type="scientific">candidate division WOR_3 bacterium SM23_42</name>
    <dbReference type="NCBI Taxonomy" id="1703779"/>
    <lineage>
        <taxon>Bacteria</taxon>
        <taxon>Bacteria division WOR-3</taxon>
    </lineage>
</organism>
<dbReference type="PANTHER" id="PTHR43245">
    <property type="entry name" value="BIFUNCTIONAL POLYMYXIN RESISTANCE PROTEIN ARNA"/>
    <property type="match status" value="1"/>
</dbReference>
<gene>
    <name evidence="2" type="ORF">AMJ83_01530</name>
</gene>
<evidence type="ECO:0000313" key="3">
    <source>
        <dbReference type="Proteomes" id="UP000051373"/>
    </source>
</evidence>
<dbReference type="AlphaFoldDB" id="A0A0S8FYE9"/>
<evidence type="ECO:0000259" key="1">
    <source>
        <dbReference type="Pfam" id="PF01370"/>
    </source>
</evidence>
<dbReference type="SUPFAM" id="SSF51735">
    <property type="entry name" value="NAD(P)-binding Rossmann-fold domains"/>
    <property type="match status" value="1"/>
</dbReference>
<sequence length="328" mass="36636">MKILVIGGTRFLGRTLVEMALKQGHELTLFNRGKTNPELFHEIEKLIGDRDGDLTPLKGRTWDIVVDTCGYVPRIVAKSAELLAGSVELYVFISTINVYADYSKPGLNEDSPLATIADESVEEVTGETYGPLKVLCERTVRKSFPKDSLIPRCGLIVGPHDPTDRFTYWPVRIKKGGEVFAPSPPHMQVQFIDVRDLVNFLLLLAENRISGIFNTTGPADKLTMEDFLAKCSAEFGNQASLTWVSEEFITSNDVGHIPMWTPENWRGIFQADCSKAINVGLSFRPLTETINDTLAWHATRPSDYDLKVGLKPGKEKELLKKWHDSVQG</sequence>
<dbReference type="Gene3D" id="3.40.50.720">
    <property type="entry name" value="NAD(P)-binding Rossmann-like Domain"/>
    <property type="match status" value="1"/>
</dbReference>
<dbReference type="Pfam" id="PF01370">
    <property type="entry name" value="Epimerase"/>
    <property type="match status" value="1"/>
</dbReference>
<dbReference type="InterPro" id="IPR036291">
    <property type="entry name" value="NAD(P)-bd_dom_sf"/>
</dbReference>
<comment type="caution">
    <text evidence="2">The sequence shown here is derived from an EMBL/GenBank/DDBJ whole genome shotgun (WGS) entry which is preliminary data.</text>
</comment>
<dbReference type="InterPro" id="IPR050177">
    <property type="entry name" value="Lipid_A_modif_metabolic_enz"/>
</dbReference>
<evidence type="ECO:0000313" key="2">
    <source>
        <dbReference type="EMBL" id="KPK64875.1"/>
    </source>
</evidence>
<feature type="domain" description="NAD-dependent epimerase/dehydratase" evidence="1">
    <location>
        <begin position="3"/>
        <end position="209"/>
    </location>
</feature>
<accession>A0A0S8FYE9</accession>
<dbReference type="Proteomes" id="UP000051373">
    <property type="component" value="Unassembled WGS sequence"/>
</dbReference>
<name>A0A0S8FYE9_UNCW3</name>
<dbReference type="InterPro" id="IPR001509">
    <property type="entry name" value="Epimerase_deHydtase"/>
</dbReference>
<proteinExistence type="predicted"/>
<dbReference type="PANTHER" id="PTHR43245:SF13">
    <property type="entry name" value="UDP-D-APIOSE_UDP-D-XYLOSE SYNTHASE 2"/>
    <property type="match status" value="1"/>
</dbReference>
<reference evidence="2 3" key="1">
    <citation type="journal article" date="2015" name="Microbiome">
        <title>Genomic resolution of linkages in carbon, nitrogen, and sulfur cycling among widespread estuary sediment bacteria.</title>
        <authorList>
            <person name="Baker B.J."/>
            <person name="Lazar C.S."/>
            <person name="Teske A.P."/>
            <person name="Dick G.J."/>
        </authorList>
    </citation>
    <scope>NUCLEOTIDE SEQUENCE [LARGE SCALE GENOMIC DNA]</scope>
    <source>
        <strain evidence="2">SM23_42</strain>
    </source>
</reference>
<dbReference type="STRING" id="1703779.AMJ83_01530"/>
<protein>
    <recommendedName>
        <fullName evidence="1">NAD-dependent epimerase/dehydratase domain-containing protein</fullName>
    </recommendedName>
</protein>
<dbReference type="EMBL" id="LJUJ01000001">
    <property type="protein sequence ID" value="KPK64875.1"/>
    <property type="molecule type" value="Genomic_DNA"/>
</dbReference>
<dbReference type="PATRIC" id="fig|1703779.3.peg.387"/>